<comment type="caution">
    <text evidence="3">The sequence shown here is derived from an EMBL/GenBank/DDBJ whole genome shotgun (WGS) entry which is preliminary data.</text>
</comment>
<protein>
    <recommendedName>
        <fullName evidence="2">Fibronectin type-III domain-containing protein</fullName>
    </recommendedName>
</protein>
<feature type="domain" description="Fibronectin type-III" evidence="2">
    <location>
        <begin position="216"/>
        <end position="318"/>
    </location>
</feature>
<reference evidence="3" key="1">
    <citation type="journal article" date="2023" name="Insect Mol. Biol.">
        <title>Genome sequencing provides insights into the evolution of gene families encoding plant cell wall-degrading enzymes in longhorned beetles.</title>
        <authorList>
            <person name="Shin N.R."/>
            <person name="Okamura Y."/>
            <person name="Kirsch R."/>
            <person name="Pauchet Y."/>
        </authorList>
    </citation>
    <scope>NUCLEOTIDE SEQUENCE</scope>
    <source>
        <strain evidence="3">MMC_N1</strain>
    </source>
</reference>
<dbReference type="InterPro" id="IPR003961">
    <property type="entry name" value="FN3_dom"/>
</dbReference>
<dbReference type="Proteomes" id="UP001162164">
    <property type="component" value="Unassembled WGS sequence"/>
</dbReference>
<dbReference type="Gene3D" id="2.60.40.10">
    <property type="entry name" value="Immunoglobulins"/>
    <property type="match status" value="3"/>
</dbReference>
<dbReference type="SMART" id="SM00060">
    <property type="entry name" value="FN3"/>
    <property type="match status" value="3"/>
</dbReference>
<dbReference type="CDD" id="cd00063">
    <property type="entry name" value="FN3"/>
    <property type="match status" value="2"/>
</dbReference>
<dbReference type="EMBL" id="JAPWTJ010002732">
    <property type="protein sequence ID" value="KAJ8964749.1"/>
    <property type="molecule type" value="Genomic_DNA"/>
</dbReference>
<accession>A0ABQ9ITW0</accession>
<dbReference type="SUPFAM" id="SSF49265">
    <property type="entry name" value="Fibronectin type III"/>
    <property type="match status" value="3"/>
</dbReference>
<sequence length="324" mass="36859">MDHTNIPVFRVIKVVQNVLRSEVLMGLKFGYYMAFQVPLISPWEFSLLFGIHNTNYRINDLERGVEYEFRVAGQNHIGTGQEAIKYMRTPEGPPTGPPTNISYHFQTSDIVCISWNPPAREHRKWSNKNTEYVFYITAYTSQGSGPNSEKTTIKTEKDIVKATMTVKALATSNSSVEVWWKLCLPQRQGDRLYNFYTMTAVDCQKKLLLKLNPKMCRLNLRAHKVTTHSMTLSWSPPIQLNPVKYKIAFDAIKEFVDSQGITQTQNIPKVEVILNADVRSHTINELSPFTTYHVNVSAIPTDNSYTSTCQNHCHYPNGTTSGNG</sequence>
<dbReference type="Pfam" id="PF00041">
    <property type="entry name" value="fn3"/>
    <property type="match status" value="1"/>
</dbReference>
<dbReference type="InterPro" id="IPR050991">
    <property type="entry name" value="ECM_Regulatory_Proteins"/>
</dbReference>
<dbReference type="InterPro" id="IPR013783">
    <property type="entry name" value="Ig-like_fold"/>
</dbReference>
<dbReference type="PANTHER" id="PTHR46708">
    <property type="entry name" value="TENASCIN"/>
    <property type="match status" value="1"/>
</dbReference>
<evidence type="ECO:0000259" key="2">
    <source>
        <dbReference type="PROSITE" id="PS50853"/>
    </source>
</evidence>
<evidence type="ECO:0000313" key="3">
    <source>
        <dbReference type="EMBL" id="KAJ8964749.1"/>
    </source>
</evidence>
<dbReference type="PANTHER" id="PTHR46708:SF2">
    <property type="entry name" value="FIBRONECTIN TYPE-III DOMAIN-CONTAINING PROTEIN"/>
    <property type="match status" value="1"/>
</dbReference>
<evidence type="ECO:0000256" key="1">
    <source>
        <dbReference type="ARBA" id="ARBA00022737"/>
    </source>
</evidence>
<keyword evidence="1" id="KW-0677">Repeat</keyword>
<dbReference type="InterPro" id="IPR036116">
    <property type="entry name" value="FN3_sf"/>
</dbReference>
<evidence type="ECO:0000313" key="4">
    <source>
        <dbReference type="Proteomes" id="UP001162164"/>
    </source>
</evidence>
<name>A0ABQ9ITW0_9CUCU</name>
<organism evidence="3 4">
    <name type="scientific">Molorchus minor</name>
    <dbReference type="NCBI Taxonomy" id="1323400"/>
    <lineage>
        <taxon>Eukaryota</taxon>
        <taxon>Metazoa</taxon>
        <taxon>Ecdysozoa</taxon>
        <taxon>Arthropoda</taxon>
        <taxon>Hexapoda</taxon>
        <taxon>Insecta</taxon>
        <taxon>Pterygota</taxon>
        <taxon>Neoptera</taxon>
        <taxon>Endopterygota</taxon>
        <taxon>Coleoptera</taxon>
        <taxon>Polyphaga</taxon>
        <taxon>Cucujiformia</taxon>
        <taxon>Chrysomeloidea</taxon>
        <taxon>Cerambycidae</taxon>
        <taxon>Lamiinae</taxon>
        <taxon>Monochamini</taxon>
        <taxon>Molorchus</taxon>
    </lineage>
</organism>
<keyword evidence="4" id="KW-1185">Reference proteome</keyword>
<gene>
    <name evidence="3" type="ORF">NQ317_008054</name>
</gene>
<dbReference type="PROSITE" id="PS50853">
    <property type="entry name" value="FN3"/>
    <property type="match status" value="1"/>
</dbReference>
<proteinExistence type="predicted"/>